<name>A0A6H5HBA4_9HEMI</name>
<evidence type="ECO:0000313" key="2">
    <source>
        <dbReference type="Proteomes" id="UP000479000"/>
    </source>
</evidence>
<evidence type="ECO:0000313" key="1">
    <source>
        <dbReference type="EMBL" id="CAB0013072.1"/>
    </source>
</evidence>
<feature type="non-terminal residue" evidence="1">
    <location>
        <position position="78"/>
    </location>
</feature>
<reference evidence="1 2" key="1">
    <citation type="submission" date="2020-02" db="EMBL/GenBank/DDBJ databases">
        <authorList>
            <person name="Ferguson B K."/>
        </authorList>
    </citation>
    <scope>NUCLEOTIDE SEQUENCE [LARGE SCALE GENOMIC DNA]</scope>
</reference>
<sequence length="78" mass="8796">MVDGDIVAERIVVITFSLVEDLIVGRNAADQQLFPIVGCRAHFAVERVTIIPVSRIILILSHSILRIHRLAVVWRRVV</sequence>
<gene>
    <name evidence="1" type="ORF">NTEN_LOCUS17732</name>
</gene>
<proteinExistence type="predicted"/>
<dbReference type="Proteomes" id="UP000479000">
    <property type="component" value="Unassembled WGS sequence"/>
</dbReference>
<protein>
    <submittedName>
        <fullName evidence="1">Uncharacterized protein</fullName>
    </submittedName>
</protein>
<dbReference type="EMBL" id="CADCXU010025995">
    <property type="protein sequence ID" value="CAB0013072.1"/>
    <property type="molecule type" value="Genomic_DNA"/>
</dbReference>
<organism evidence="1 2">
    <name type="scientific">Nesidiocoris tenuis</name>
    <dbReference type="NCBI Taxonomy" id="355587"/>
    <lineage>
        <taxon>Eukaryota</taxon>
        <taxon>Metazoa</taxon>
        <taxon>Ecdysozoa</taxon>
        <taxon>Arthropoda</taxon>
        <taxon>Hexapoda</taxon>
        <taxon>Insecta</taxon>
        <taxon>Pterygota</taxon>
        <taxon>Neoptera</taxon>
        <taxon>Paraneoptera</taxon>
        <taxon>Hemiptera</taxon>
        <taxon>Heteroptera</taxon>
        <taxon>Panheteroptera</taxon>
        <taxon>Cimicomorpha</taxon>
        <taxon>Miridae</taxon>
        <taxon>Dicyphina</taxon>
        <taxon>Nesidiocoris</taxon>
    </lineage>
</organism>
<dbReference type="AlphaFoldDB" id="A0A6H5HBA4"/>
<accession>A0A6H5HBA4</accession>
<keyword evidence="2" id="KW-1185">Reference proteome</keyword>